<evidence type="ECO:0000313" key="1">
    <source>
        <dbReference type="EMBL" id="NBH60322.1"/>
    </source>
</evidence>
<proteinExistence type="predicted"/>
<keyword evidence="2" id="KW-1185">Reference proteome</keyword>
<dbReference type="Gene3D" id="3.40.91.30">
    <property type="match status" value="1"/>
</dbReference>
<organism evidence="1 2">
    <name type="scientific">Anaerotruncus colihominis</name>
    <dbReference type="NCBI Taxonomy" id="169435"/>
    <lineage>
        <taxon>Bacteria</taxon>
        <taxon>Bacillati</taxon>
        <taxon>Bacillota</taxon>
        <taxon>Clostridia</taxon>
        <taxon>Eubacteriales</taxon>
        <taxon>Oscillospiraceae</taxon>
        <taxon>Anaerotruncus</taxon>
    </lineage>
</organism>
<sequence>MKNSPELYQQYKSKKALLQQLRSLQIDIPLLKKLLNTYQPIIPLENDWHNFAAEQNTGWKQDKKHLYQGVYYRSKSETLIASILTSYQFRFKYEVEYTVNGFKYYPDFLIERPHDKKIFLWEHFGKIDDEEYVRKIFFKLQDYHNAGINLWDNLIITFDQADGSLNADYIDRIIKLYLL</sequence>
<accession>A0A845QF15</accession>
<reference evidence="1 2" key="1">
    <citation type="submission" date="2018-08" db="EMBL/GenBank/DDBJ databases">
        <title>Murine metabolic-syndrome-specific gut microbial biobank.</title>
        <authorList>
            <person name="Liu C."/>
        </authorList>
    </citation>
    <scope>NUCLEOTIDE SEQUENCE [LARGE SCALE GENOMIC DNA]</scope>
    <source>
        <strain evidence="1 2">28</strain>
    </source>
</reference>
<name>A0A845QF15_9FIRM</name>
<evidence type="ECO:0000313" key="2">
    <source>
        <dbReference type="Proteomes" id="UP000446866"/>
    </source>
</evidence>
<gene>
    <name evidence="1" type="ORF">D0435_01360</name>
</gene>
<dbReference type="EMBL" id="QXWK01000001">
    <property type="protein sequence ID" value="NBH60322.1"/>
    <property type="molecule type" value="Genomic_DNA"/>
</dbReference>
<dbReference type="AlphaFoldDB" id="A0A845QF15"/>
<protein>
    <submittedName>
        <fullName evidence="1">Uncharacterized protein</fullName>
    </submittedName>
</protein>
<comment type="caution">
    <text evidence="1">The sequence shown here is derived from an EMBL/GenBank/DDBJ whole genome shotgun (WGS) entry which is preliminary data.</text>
</comment>
<dbReference type="Proteomes" id="UP000446866">
    <property type="component" value="Unassembled WGS sequence"/>
</dbReference>
<dbReference type="RefSeq" id="WP_160200616.1">
    <property type="nucleotide sequence ID" value="NZ_QXWK01000001.1"/>
</dbReference>